<dbReference type="AlphaFoldDB" id="A0A4Y4C330"/>
<dbReference type="Gene3D" id="3.30.160.250">
    <property type="match status" value="1"/>
</dbReference>
<dbReference type="SUPFAM" id="SSF143100">
    <property type="entry name" value="TTHA1013/TTHA0281-like"/>
    <property type="match status" value="1"/>
</dbReference>
<accession>A0A4Y4C330</accession>
<gene>
    <name evidence="1" type="ORF">CVA01_15560</name>
</gene>
<reference evidence="1 2" key="1">
    <citation type="submission" date="2019-06" db="EMBL/GenBank/DDBJ databases">
        <title>Whole genome shotgun sequence of Corynebacterium variabile NBRC 15286.</title>
        <authorList>
            <person name="Hosoyama A."/>
            <person name="Uohara A."/>
            <person name="Ohji S."/>
            <person name="Ichikawa N."/>
        </authorList>
    </citation>
    <scope>NUCLEOTIDE SEQUENCE [LARGE SCALE GENOMIC DNA]</scope>
    <source>
        <strain evidence="1 2">NBRC 15286</strain>
    </source>
</reference>
<sequence length="68" mass="7419">MTTQLTATATRSEGWWAVSVPEVDGLFTQARSLDEIPAMVRDALTLFPEYGIDPADTEISVEMVASTE</sequence>
<dbReference type="InterPro" id="IPR035069">
    <property type="entry name" value="TTHA1013/TTHA0281-like"/>
</dbReference>
<dbReference type="EMBL" id="BJNT01000011">
    <property type="protein sequence ID" value="GEC86242.1"/>
    <property type="molecule type" value="Genomic_DNA"/>
</dbReference>
<comment type="caution">
    <text evidence="1">The sequence shown here is derived from an EMBL/GenBank/DDBJ whole genome shotgun (WGS) entry which is preliminary data.</text>
</comment>
<name>A0A4Y4C330_9CORY</name>
<dbReference type="Proteomes" id="UP000319986">
    <property type="component" value="Unassembled WGS sequence"/>
</dbReference>
<organism evidence="1 2">
    <name type="scientific">Corynebacterium variabile</name>
    <dbReference type="NCBI Taxonomy" id="1727"/>
    <lineage>
        <taxon>Bacteria</taxon>
        <taxon>Bacillati</taxon>
        <taxon>Actinomycetota</taxon>
        <taxon>Actinomycetes</taxon>
        <taxon>Mycobacteriales</taxon>
        <taxon>Corynebacteriaceae</taxon>
        <taxon>Corynebacterium</taxon>
    </lineage>
</organism>
<proteinExistence type="predicted"/>
<protein>
    <recommendedName>
        <fullName evidence="3">Type II toxin-antitoxin system HicB family antitoxin</fullName>
    </recommendedName>
</protein>
<dbReference type="RefSeq" id="WP_141329781.1">
    <property type="nucleotide sequence ID" value="NZ_BJNT01000011.1"/>
</dbReference>
<dbReference type="GeneID" id="82887694"/>
<evidence type="ECO:0000313" key="1">
    <source>
        <dbReference type="EMBL" id="GEC86242.1"/>
    </source>
</evidence>
<evidence type="ECO:0000313" key="2">
    <source>
        <dbReference type="Proteomes" id="UP000319986"/>
    </source>
</evidence>
<evidence type="ECO:0008006" key="3">
    <source>
        <dbReference type="Google" id="ProtNLM"/>
    </source>
</evidence>